<name>A0A5B8IG76_9VIRU</name>
<evidence type="ECO:0000313" key="1">
    <source>
        <dbReference type="EMBL" id="QDY52077.1"/>
    </source>
</evidence>
<gene>
    <name evidence="1" type="ORF">3_56</name>
</gene>
<organism evidence="1">
    <name type="scientific">Mimiviridae sp. ChoanoV1</name>
    <dbReference type="NCBI Taxonomy" id="2596887"/>
    <lineage>
        <taxon>Viruses</taxon>
        <taxon>Varidnaviria</taxon>
        <taxon>Bamfordvirae</taxon>
        <taxon>Nucleocytoviricota</taxon>
        <taxon>Megaviricetes</taxon>
        <taxon>Imitervirales</taxon>
        <taxon>Schizomimiviridae</taxon>
    </lineage>
</organism>
<proteinExistence type="predicted"/>
<dbReference type="EMBL" id="MK250087">
    <property type="protein sequence ID" value="QDY52077.1"/>
    <property type="molecule type" value="Genomic_DNA"/>
</dbReference>
<protein>
    <submittedName>
        <fullName evidence="1">Uncharacterized protein</fullName>
    </submittedName>
</protein>
<accession>A0A5B8IG76</accession>
<reference evidence="1" key="1">
    <citation type="submission" date="2018-11" db="EMBL/GenBank/DDBJ databases">
        <title>A distinct lineage of giant viruses engineers rhodopsin photosystems in predatory marine eukaryotes.</title>
        <authorList>
            <person name="Needham D.M."/>
            <person name="Yoshizawa S."/>
            <person name="Hosaka T."/>
            <person name="Poirier C."/>
            <person name="Choi C.-J."/>
            <person name="Hehenberger E."/>
            <person name="Irwin N.A.T."/>
            <person name="Wilken S."/>
            <person name="Yung C.-M."/>
            <person name="Bachy C."/>
            <person name="Kurihara R."/>
            <person name="Nakajima Y."/>
            <person name="Kojima K."/>
            <person name="Kimura-Someya T."/>
            <person name="Leonard G."/>
            <person name="Malmstrom R.R."/>
            <person name="Mende D."/>
            <person name="Olson D.K."/>
            <person name="Sudo Y."/>
            <person name="Sudek S."/>
            <person name="Richards T.A."/>
            <person name="DeLong E.F."/>
            <person name="Keeling P.J."/>
            <person name="Santoro A.E."/>
            <person name="Shirouzu M."/>
            <person name="Iwasaki W."/>
            <person name="Worden A.Z."/>
        </authorList>
    </citation>
    <scope>NUCLEOTIDE SEQUENCE</scope>
</reference>
<sequence>MGLFPYICTKCRGGDFRCGSQHCEKTNCKGSQCCWEEKMVLVLKKNKDVIVICGKYDGYGRMITDKLIPGRGWTWKEFGLKLEKDGYLAINLNQYDGPVKNNVEVYCNSCY</sequence>